<dbReference type="SUPFAM" id="SSF52540">
    <property type="entry name" value="P-loop containing nucleoside triphosphate hydrolases"/>
    <property type="match status" value="1"/>
</dbReference>
<evidence type="ECO:0000313" key="5">
    <source>
        <dbReference type="Proteomes" id="UP001516023"/>
    </source>
</evidence>
<dbReference type="InterPro" id="IPR000863">
    <property type="entry name" value="Sulfotransferase_dom"/>
</dbReference>
<dbReference type="InterPro" id="IPR027417">
    <property type="entry name" value="P-loop_NTPase"/>
</dbReference>
<organism evidence="4 5">
    <name type="scientific">Cyclotella cryptica</name>
    <dbReference type="NCBI Taxonomy" id="29204"/>
    <lineage>
        <taxon>Eukaryota</taxon>
        <taxon>Sar</taxon>
        <taxon>Stramenopiles</taxon>
        <taxon>Ochrophyta</taxon>
        <taxon>Bacillariophyta</taxon>
        <taxon>Coscinodiscophyceae</taxon>
        <taxon>Thalassiosirophycidae</taxon>
        <taxon>Stephanodiscales</taxon>
        <taxon>Stephanodiscaceae</taxon>
        <taxon>Cyclotella</taxon>
    </lineage>
</organism>
<proteinExistence type="inferred from homology"/>
<evidence type="ECO:0000313" key="4">
    <source>
        <dbReference type="EMBL" id="KAL3783519.1"/>
    </source>
</evidence>
<dbReference type="AlphaFoldDB" id="A0ABD3P5L4"/>
<comment type="similarity">
    <text evidence="1">Belongs to the sulfotransferase 1 family.</text>
</comment>
<dbReference type="Proteomes" id="UP001516023">
    <property type="component" value="Unassembled WGS sequence"/>
</dbReference>
<gene>
    <name evidence="4" type="ORF">HJC23_009484</name>
</gene>
<dbReference type="GO" id="GO:0016740">
    <property type="term" value="F:transferase activity"/>
    <property type="evidence" value="ECO:0007669"/>
    <property type="project" value="UniProtKB-KW"/>
</dbReference>
<evidence type="ECO:0000256" key="1">
    <source>
        <dbReference type="ARBA" id="ARBA00005771"/>
    </source>
</evidence>
<name>A0ABD3P5L4_9STRA</name>
<keyword evidence="2" id="KW-0808">Transferase</keyword>
<feature type="domain" description="Sulfotransferase" evidence="3">
    <location>
        <begin position="18"/>
        <end position="184"/>
    </location>
</feature>
<dbReference type="EMBL" id="JABMIG020000258">
    <property type="protein sequence ID" value="KAL3783519.1"/>
    <property type="molecule type" value="Genomic_DNA"/>
</dbReference>
<accession>A0ABD3P5L4</accession>
<comment type="caution">
    <text evidence="4">The sequence shown here is derived from an EMBL/GenBank/DDBJ whole genome shotgun (WGS) entry which is preliminary data.</text>
</comment>
<protein>
    <recommendedName>
        <fullName evidence="3">Sulfotransferase domain-containing protein</fullName>
    </recommendedName>
</protein>
<dbReference type="Pfam" id="PF00685">
    <property type="entry name" value="Sulfotransfer_1"/>
    <property type="match status" value="1"/>
</dbReference>
<sequence>MLPKTKATVSNDSLQGVQFKRPACGKFIYVTRNLLDVCASFYHHLSNQKEGTYTGSFQAFVRDWMDGKVAFGSPVHHLLSFAEGFRDNCYANHDHRDTNPTNTDRPLLLLSYEEMKCNLREQVFLIMKFLNLHHIPIEILDNEILPTFEFQSMKANAHRFQPKSVTWLNGFQFLRRGESGDGKSLFIGGATNGSNEGNKSLLSEYEKWLNRQGYRDQIDKLFNYSSSDIEAKRLRDVFVGVVDSS</sequence>
<keyword evidence="5" id="KW-1185">Reference proteome</keyword>
<evidence type="ECO:0000256" key="2">
    <source>
        <dbReference type="ARBA" id="ARBA00022679"/>
    </source>
</evidence>
<dbReference type="PANTHER" id="PTHR11783">
    <property type="entry name" value="SULFOTRANSFERASE SULT"/>
    <property type="match status" value="1"/>
</dbReference>
<evidence type="ECO:0000259" key="3">
    <source>
        <dbReference type="Pfam" id="PF00685"/>
    </source>
</evidence>
<reference evidence="4 5" key="1">
    <citation type="journal article" date="2020" name="G3 (Bethesda)">
        <title>Improved Reference Genome for Cyclotella cryptica CCMP332, a Model for Cell Wall Morphogenesis, Salinity Adaptation, and Lipid Production in Diatoms (Bacillariophyta).</title>
        <authorList>
            <person name="Roberts W.R."/>
            <person name="Downey K.M."/>
            <person name="Ruck E.C."/>
            <person name="Traller J.C."/>
            <person name="Alverson A.J."/>
        </authorList>
    </citation>
    <scope>NUCLEOTIDE SEQUENCE [LARGE SCALE GENOMIC DNA]</scope>
    <source>
        <strain evidence="4 5">CCMP332</strain>
    </source>
</reference>
<dbReference type="Gene3D" id="3.40.50.300">
    <property type="entry name" value="P-loop containing nucleotide triphosphate hydrolases"/>
    <property type="match status" value="1"/>
</dbReference>